<dbReference type="InterPro" id="IPR036249">
    <property type="entry name" value="Thioredoxin-like_sf"/>
</dbReference>
<evidence type="ECO:0008006" key="4">
    <source>
        <dbReference type="Google" id="ProtNLM"/>
    </source>
</evidence>
<keyword evidence="1" id="KW-0732">Signal</keyword>
<dbReference type="Proteomes" id="UP001287286">
    <property type="component" value="Unassembled WGS sequence"/>
</dbReference>
<reference evidence="2 3" key="1">
    <citation type="journal article" date="2024" name="Microbiol. Resour. Announc.">
        <title>Genome annotations for the ascomycete fungi Trichoderma harzianum, Trichoderma aggressivum, and Purpureocillium lilacinum.</title>
        <authorList>
            <person name="Beijen E.P.W."/>
            <person name="Ohm R.A."/>
        </authorList>
    </citation>
    <scope>NUCLEOTIDE SEQUENCE [LARGE SCALE GENOMIC DNA]</scope>
    <source>
        <strain evidence="2 3">CBS 150709</strain>
    </source>
</reference>
<organism evidence="2 3">
    <name type="scientific">Purpureocillium lilacinum</name>
    <name type="common">Paecilomyces lilacinus</name>
    <dbReference type="NCBI Taxonomy" id="33203"/>
    <lineage>
        <taxon>Eukaryota</taxon>
        <taxon>Fungi</taxon>
        <taxon>Dikarya</taxon>
        <taxon>Ascomycota</taxon>
        <taxon>Pezizomycotina</taxon>
        <taxon>Sordariomycetes</taxon>
        <taxon>Hypocreomycetidae</taxon>
        <taxon>Hypocreales</taxon>
        <taxon>Ophiocordycipitaceae</taxon>
        <taxon>Purpureocillium</taxon>
    </lineage>
</organism>
<gene>
    <name evidence="2" type="ORF">Purlil1_1014</name>
</gene>
<name>A0ABR0CDA1_PURLI</name>
<evidence type="ECO:0000313" key="3">
    <source>
        <dbReference type="Proteomes" id="UP001287286"/>
    </source>
</evidence>
<protein>
    <recommendedName>
        <fullName evidence="4">Thioredoxin-like fold domain-containing protein</fullName>
    </recommendedName>
</protein>
<dbReference type="SUPFAM" id="SSF52833">
    <property type="entry name" value="Thioredoxin-like"/>
    <property type="match status" value="1"/>
</dbReference>
<comment type="caution">
    <text evidence="2">The sequence shown here is derived from an EMBL/GenBank/DDBJ whole genome shotgun (WGS) entry which is preliminary data.</text>
</comment>
<accession>A0ABR0CDA1</accession>
<dbReference type="Gene3D" id="3.40.30.10">
    <property type="entry name" value="Glutaredoxin"/>
    <property type="match status" value="1"/>
</dbReference>
<feature type="chain" id="PRO_5046694947" description="Thioredoxin-like fold domain-containing protein" evidence="1">
    <location>
        <begin position="20"/>
        <end position="318"/>
    </location>
</feature>
<dbReference type="PANTHER" id="PTHR33875:SF2">
    <property type="entry name" value="ACR183CP"/>
    <property type="match status" value="1"/>
</dbReference>
<dbReference type="EMBL" id="JAWRVI010000003">
    <property type="protein sequence ID" value="KAK4094409.1"/>
    <property type="molecule type" value="Genomic_DNA"/>
</dbReference>
<feature type="signal peptide" evidence="1">
    <location>
        <begin position="1"/>
        <end position="19"/>
    </location>
</feature>
<sequence length="318" mass="34498">MAACTHHIIAISSVSLTLTAFPPQPPTPQLSRSSSCVCQYLLPLPILSGPRHPALSSPIHPSLLAAGLVTATPSKKAKPPAPIPSQLSIITAAAMAVPPKFAAHKLEFGSPPAAHTASSPSASSVPHTTHTLELYVDYCCPFSAKQFLTLTRDVFPLVRANPSWASLLAVVFRQQVQPWHPSSTLLHESALAVLRLDPAKFWEYSAALFDAQKDFFDVNVVNEPRNQTYRRLAKLAAQSVGLDEAKVYALLEVPDRPAQDGSLNVGNQVTNDLKLLTKMNRLVGVHVTPTVVFDGVVHDTSSSWSVDQWKEWLDKNVV</sequence>
<evidence type="ECO:0000313" key="2">
    <source>
        <dbReference type="EMBL" id="KAK4094409.1"/>
    </source>
</evidence>
<keyword evidence="3" id="KW-1185">Reference proteome</keyword>
<evidence type="ECO:0000256" key="1">
    <source>
        <dbReference type="SAM" id="SignalP"/>
    </source>
</evidence>
<dbReference type="PANTHER" id="PTHR33875">
    <property type="entry name" value="OS09G0542200 PROTEIN"/>
    <property type="match status" value="1"/>
</dbReference>
<proteinExistence type="predicted"/>